<evidence type="ECO:0000313" key="7">
    <source>
        <dbReference type="Proteomes" id="UP001522868"/>
    </source>
</evidence>
<feature type="domain" description="Maltokinase N-terminal cap" evidence="5">
    <location>
        <begin position="20"/>
        <end position="108"/>
    </location>
</feature>
<sequence>MAVIHKTTMTPGKLELLASWLPGRPWYAGSASAPAPEKAGGFRLDDPEGAVGIEFMVVNDASGERPVTHLVPLTYRDKPLEGAAEEALVGTSEHGVLGKRWVYDGAHDPVLQERLLAFLAGRAEPQAQSVSDTPDPSVVAHGTGSGLPAGLTATGVTDGADGTGIAVRSADGGELVLRLVRLLEGEQTGPETDPATTRAYGTADWNLPAGGRARGLFAVLRDAAR</sequence>
<evidence type="ECO:0000256" key="4">
    <source>
        <dbReference type="ARBA" id="ARBA00022840"/>
    </source>
</evidence>
<dbReference type="Pfam" id="PF18085">
    <property type="entry name" value="Mak_N_cap"/>
    <property type="match status" value="1"/>
</dbReference>
<keyword evidence="1" id="KW-0808">Transferase</keyword>
<comment type="caution">
    <text evidence="6">The sequence shown here is derived from an EMBL/GenBank/DDBJ whole genome shotgun (WGS) entry which is preliminary data.</text>
</comment>
<evidence type="ECO:0000256" key="1">
    <source>
        <dbReference type="ARBA" id="ARBA00022679"/>
    </source>
</evidence>
<name>A0ABT0IJ99_9ACTN</name>
<evidence type="ECO:0000256" key="3">
    <source>
        <dbReference type="ARBA" id="ARBA00022777"/>
    </source>
</evidence>
<protein>
    <submittedName>
        <fullName evidence="6">1,4-alpha-glucan branching protein</fullName>
    </submittedName>
</protein>
<evidence type="ECO:0000259" key="5">
    <source>
        <dbReference type="Pfam" id="PF18085"/>
    </source>
</evidence>
<gene>
    <name evidence="6" type="ORF">M1O15_29255</name>
</gene>
<dbReference type="InterPro" id="IPR040999">
    <property type="entry name" value="Mak_N_cap"/>
</dbReference>
<organism evidence="6 7">
    <name type="scientific">Streptomyces lichenis</name>
    <dbReference type="NCBI Taxonomy" id="2306967"/>
    <lineage>
        <taxon>Bacteria</taxon>
        <taxon>Bacillati</taxon>
        <taxon>Actinomycetota</taxon>
        <taxon>Actinomycetes</taxon>
        <taxon>Kitasatosporales</taxon>
        <taxon>Streptomycetaceae</taxon>
        <taxon>Streptomyces</taxon>
    </lineage>
</organism>
<keyword evidence="3" id="KW-0418">Kinase</keyword>
<evidence type="ECO:0000313" key="6">
    <source>
        <dbReference type="EMBL" id="MCK8681411.1"/>
    </source>
</evidence>
<dbReference type="EMBL" id="JALPTH010000041">
    <property type="protein sequence ID" value="MCK8681411.1"/>
    <property type="molecule type" value="Genomic_DNA"/>
</dbReference>
<accession>A0ABT0IJ99</accession>
<dbReference type="RefSeq" id="WP_248637236.1">
    <property type="nucleotide sequence ID" value="NZ_JALPTH010000041.1"/>
</dbReference>
<keyword evidence="7" id="KW-1185">Reference proteome</keyword>
<reference evidence="6 7" key="1">
    <citation type="submission" date="2022-04" db="EMBL/GenBank/DDBJ databases">
        <title>Streptomyces sp. nov. LCR6-01 isolated from Lichen of Dirinaria sp.</title>
        <authorList>
            <person name="Kanchanasin P."/>
            <person name="Tanasupawat S."/>
            <person name="Phongsopitanun W."/>
        </authorList>
    </citation>
    <scope>NUCLEOTIDE SEQUENCE [LARGE SCALE GENOMIC DNA]</scope>
    <source>
        <strain evidence="6 7">LCR6-01</strain>
    </source>
</reference>
<keyword evidence="2" id="KW-0547">Nucleotide-binding</keyword>
<dbReference type="Proteomes" id="UP001522868">
    <property type="component" value="Unassembled WGS sequence"/>
</dbReference>
<proteinExistence type="predicted"/>
<keyword evidence="4" id="KW-0067">ATP-binding</keyword>
<evidence type="ECO:0000256" key="2">
    <source>
        <dbReference type="ARBA" id="ARBA00022741"/>
    </source>
</evidence>